<evidence type="ECO:0000259" key="2">
    <source>
        <dbReference type="SMART" id="SM00198"/>
    </source>
</evidence>
<feature type="domain" description="SCP" evidence="2">
    <location>
        <begin position="42"/>
        <end position="149"/>
    </location>
</feature>
<accession>A0A427B7W4</accession>
<dbReference type="EMBL" id="AMZH03000276">
    <property type="protein sequence ID" value="RRT84579.1"/>
    <property type="molecule type" value="Genomic_DNA"/>
</dbReference>
<evidence type="ECO:0000313" key="3">
    <source>
        <dbReference type="EMBL" id="RRT84579.1"/>
    </source>
</evidence>
<feature type="region of interest" description="Disordered" evidence="1">
    <location>
        <begin position="111"/>
        <end position="149"/>
    </location>
</feature>
<protein>
    <recommendedName>
        <fullName evidence="2">SCP domain-containing protein</fullName>
    </recommendedName>
</protein>
<proteinExistence type="predicted"/>
<feature type="compositionally biased region" description="Basic residues" evidence="1">
    <location>
        <begin position="118"/>
        <end position="132"/>
    </location>
</feature>
<dbReference type="Proteomes" id="UP000287651">
    <property type="component" value="Unassembled WGS sequence"/>
</dbReference>
<dbReference type="AlphaFoldDB" id="A0A427B7W4"/>
<reference evidence="3 4" key="1">
    <citation type="journal article" date="2014" name="Agronomy (Basel)">
        <title>A Draft Genome Sequence for Ensete ventricosum, the Drought-Tolerant Tree Against Hunger.</title>
        <authorList>
            <person name="Harrison J."/>
            <person name="Moore K.A."/>
            <person name="Paszkiewicz K."/>
            <person name="Jones T."/>
            <person name="Grant M."/>
            <person name="Ambacheew D."/>
            <person name="Muzemil S."/>
            <person name="Studholme D.J."/>
        </authorList>
    </citation>
    <scope>NUCLEOTIDE SEQUENCE [LARGE SCALE GENOMIC DNA]</scope>
</reference>
<dbReference type="SUPFAM" id="SSF55797">
    <property type="entry name" value="PR-1-like"/>
    <property type="match status" value="1"/>
</dbReference>
<evidence type="ECO:0000256" key="1">
    <source>
        <dbReference type="SAM" id="MobiDB-lite"/>
    </source>
</evidence>
<dbReference type="InterPro" id="IPR035940">
    <property type="entry name" value="CAP_sf"/>
</dbReference>
<sequence>MKPGAPLELEAGIALVGNGVLGGSPPPQLVGGELDGGGNEPSVSHEYLTSHNQVRATFGEAPLVGDDDLAKYAGRWSDLRWADCAMVHSGGPYGENMFWSCVAEGDSYDTTANSCSPRRLRPGRMPRRRRQRDQRLQQRSFGELGRRVPSGGALEHAEIYNV</sequence>
<comment type="caution">
    <text evidence="3">The sequence shown here is derived from an EMBL/GenBank/DDBJ whole genome shotgun (WGS) entry which is preliminary data.</text>
</comment>
<dbReference type="SMART" id="SM00198">
    <property type="entry name" value="SCP"/>
    <property type="match status" value="1"/>
</dbReference>
<evidence type="ECO:0000313" key="4">
    <source>
        <dbReference type="Proteomes" id="UP000287651"/>
    </source>
</evidence>
<dbReference type="Gene3D" id="3.40.33.10">
    <property type="entry name" value="CAP"/>
    <property type="match status" value="1"/>
</dbReference>
<dbReference type="InterPro" id="IPR014044">
    <property type="entry name" value="CAP_dom"/>
</dbReference>
<name>A0A427B7W4_ENSVE</name>
<gene>
    <name evidence="3" type="ORF">B296_00003230</name>
</gene>
<organism evidence="3 4">
    <name type="scientific">Ensete ventricosum</name>
    <name type="common">Abyssinian banana</name>
    <name type="synonym">Musa ensete</name>
    <dbReference type="NCBI Taxonomy" id="4639"/>
    <lineage>
        <taxon>Eukaryota</taxon>
        <taxon>Viridiplantae</taxon>
        <taxon>Streptophyta</taxon>
        <taxon>Embryophyta</taxon>
        <taxon>Tracheophyta</taxon>
        <taxon>Spermatophyta</taxon>
        <taxon>Magnoliopsida</taxon>
        <taxon>Liliopsida</taxon>
        <taxon>Zingiberales</taxon>
        <taxon>Musaceae</taxon>
        <taxon>Ensete</taxon>
    </lineage>
</organism>